<dbReference type="GO" id="GO:0035243">
    <property type="term" value="F:protein-arginine omega-N symmetric methyltransferase activity"/>
    <property type="evidence" value="ECO:0007669"/>
    <property type="project" value="UniProtKB-EC"/>
</dbReference>
<gene>
    <name evidence="8" type="ORF">BJ085DRAFT_31309</name>
</gene>
<dbReference type="GO" id="GO:0032259">
    <property type="term" value="P:methylation"/>
    <property type="evidence" value="ECO:0007669"/>
    <property type="project" value="UniProtKB-KW"/>
</dbReference>
<dbReference type="STRING" id="215637.A0A4P9ZZA6"/>
<evidence type="ECO:0000256" key="3">
    <source>
        <dbReference type="ARBA" id="ARBA00022603"/>
    </source>
</evidence>
<evidence type="ECO:0000256" key="4">
    <source>
        <dbReference type="ARBA" id="ARBA00022679"/>
    </source>
</evidence>
<proteinExistence type="inferred from homology"/>
<dbReference type="GO" id="GO:0032981">
    <property type="term" value="P:mitochondrial respiratory chain complex I assembly"/>
    <property type="evidence" value="ECO:0007669"/>
    <property type="project" value="TreeGrafter"/>
</dbReference>
<dbReference type="InterPro" id="IPR038375">
    <property type="entry name" value="NDUFAF7_sf"/>
</dbReference>
<evidence type="ECO:0000313" key="9">
    <source>
        <dbReference type="Proteomes" id="UP000268162"/>
    </source>
</evidence>
<dbReference type="InterPro" id="IPR029063">
    <property type="entry name" value="SAM-dependent_MTases_sf"/>
</dbReference>
<comment type="catalytic activity">
    <reaction evidence="6 7">
        <text>L-arginyl-[protein] + 2 S-adenosyl-L-methionine = N(omega),N(omega)'-dimethyl-L-arginyl-[protein] + 2 S-adenosyl-L-homocysteine + 2 H(+)</text>
        <dbReference type="Rhea" id="RHEA:48108"/>
        <dbReference type="Rhea" id="RHEA-COMP:10532"/>
        <dbReference type="Rhea" id="RHEA-COMP:11992"/>
        <dbReference type="ChEBI" id="CHEBI:15378"/>
        <dbReference type="ChEBI" id="CHEBI:29965"/>
        <dbReference type="ChEBI" id="CHEBI:57856"/>
        <dbReference type="ChEBI" id="CHEBI:59789"/>
        <dbReference type="ChEBI" id="CHEBI:88221"/>
        <dbReference type="EC" id="2.1.1.320"/>
    </reaction>
</comment>
<dbReference type="Pfam" id="PF02636">
    <property type="entry name" value="Methyltransf_28"/>
    <property type="match status" value="1"/>
</dbReference>
<accession>A0A4P9ZZA6</accession>
<keyword evidence="4 7" id="KW-0808">Transferase</keyword>
<name>A0A4P9ZZA6_9FUNG</name>
<dbReference type="EC" id="2.1.1.320" evidence="7"/>
<dbReference type="PANTHER" id="PTHR12049">
    <property type="entry name" value="PROTEIN ARGININE METHYLTRANSFERASE NDUFAF7, MITOCHONDRIAL"/>
    <property type="match status" value="1"/>
</dbReference>
<evidence type="ECO:0000256" key="2">
    <source>
        <dbReference type="ARBA" id="ARBA00005891"/>
    </source>
</evidence>
<protein>
    <recommendedName>
        <fullName evidence="7">Protein arginine methyltransferase NDUFAF7</fullName>
        <ecNumber evidence="7">2.1.1.320</ecNumber>
    </recommendedName>
</protein>
<comment type="similarity">
    <text evidence="2 7">Belongs to the NDUFAF7 family.</text>
</comment>
<dbReference type="AlphaFoldDB" id="A0A4P9ZZA6"/>
<sequence>MTTLLPFRMAAYSRLARLGPNGPLLPLVKVGRFHQSAKRLILDNTGRTIAKSSVISEGKEKLTPVGQILLETIKTSGPVSVSHFIRQALQSPMGGYYKKGKDVLGVEGDFITSPEISQMFGELIGVWFTANWRGRQSKLPVRVIELGPGRGTLMKDMLRAMSRFPDLFSRIEHVHLVESSAELARIQHTTLGVDDSAGQQDHAHQTLSPISWHDSLSDIDLSEPAYNIVLAHEFFDALPIYKFQLTDRGWREVLVDIDEGQEHPWHFRYVLNPHPSMATKTILSPDRFPASQYRTGDTVEISPDAWGVAHSIAKLIQEQEGCALVIDYGDNHSFADSFRGIRKHKFIHPLSSPGEIDLTFDVDFSLLQNAVGDLATCHGPIQQNHFLGRMGIELRLQKLIQNAPNKESANELVEGFNRLVDPMFMGKVYKAMAITEPDYLPVAFES</sequence>
<dbReference type="EMBL" id="ML002299">
    <property type="protein sequence ID" value="RKP39085.1"/>
    <property type="molecule type" value="Genomic_DNA"/>
</dbReference>
<keyword evidence="5 7" id="KW-0496">Mitochondrion</keyword>
<dbReference type="Proteomes" id="UP000268162">
    <property type="component" value="Unassembled WGS sequence"/>
</dbReference>
<keyword evidence="3 7" id="KW-0489">Methyltransferase</keyword>
<keyword evidence="9" id="KW-1185">Reference proteome</keyword>
<dbReference type="GO" id="GO:0005739">
    <property type="term" value="C:mitochondrion"/>
    <property type="evidence" value="ECO:0007669"/>
    <property type="project" value="UniProtKB-SubCell"/>
</dbReference>
<organism evidence="8 9">
    <name type="scientific">Dimargaris cristalligena</name>
    <dbReference type="NCBI Taxonomy" id="215637"/>
    <lineage>
        <taxon>Eukaryota</taxon>
        <taxon>Fungi</taxon>
        <taxon>Fungi incertae sedis</taxon>
        <taxon>Zoopagomycota</taxon>
        <taxon>Kickxellomycotina</taxon>
        <taxon>Dimargaritomycetes</taxon>
        <taxon>Dimargaritales</taxon>
        <taxon>Dimargaritaceae</taxon>
        <taxon>Dimargaris</taxon>
    </lineage>
</organism>
<dbReference type="Gene3D" id="3.40.50.12710">
    <property type="match status" value="1"/>
</dbReference>
<evidence type="ECO:0000256" key="5">
    <source>
        <dbReference type="ARBA" id="ARBA00023128"/>
    </source>
</evidence>
<evidence type="ECO:0000256" key="1">
    <source>
        <dbReference type="ARBA" id="ARBA00004173"/>
    </source>
</evidence>
<dbReference type="SUPFAM" id="SSF53335">
    <property type="entry name" value="S-adenosyl-L-methionine-dependent methyltransferases"/>
    <property type="match status" value="1"/>
</dbReference>
<comment type="function">
    <text evidence="7">Arginine methyltransferase involved in the assembly or stability of mitochondrial NADH:ubiquinone oxidoreductase complex (complex I).</text>
</comment>
<dbReference type="InterPro" id="IPR003788">
    <property type="entry name" value="NDUFAF7"/>
</dbReference>
<evidence type="ECO:0000313" key="8">
    <source>
        <dbReference type="EMBL" id="RKP39085.1"/>
    </source>
</evidence>
<comment type="subcellular location">
    <subcellularLocation>
        <location evidence="1 7">Mitochondrion</location>
    </subcellularLocation>
</comment>
<evidence type="ECO:0000256" key="7">
    <source>
        <dbReference type="RuleBase" id="RU364114"/>
    </source>
</evidence>
<dbReference type="PANTHER" id="PTHR12049:SF7">
    <property type="entry name" value="PROTEIN ARGININE METHYLTRANSFERASE NDUFAF7, MITOCHONDRIAL"/>
    <property type="match status" value="1"/>
</dbReference>
<reference evidence="9" key="1">
    <citation type="journal article" date="2018" name="Nat. Microbiol.">
        <title>Leveraging single-cell genomics to expand the fungal tree of life.</title>
        <authorList>
            <person name="Ahrendt S.R."/>
            <person name="Quandt C.A."/>
            <person name="Ciobanu D."/>
            <person name="Clum A."/>
            <person name="Salamov A."/>
            <person name="Andreopoulos B."/>
            <person name="Cheng J.F."/>
            <person name="Woyke T."/>
            <person name="Pelin A."/>
            <person name="Henrissat B."/>
            <person name="Reynolds N.K."/>
            <person name="Benny G.L."/>
            <person name="Smith M.E."/>
            <person name="James T.Y."/>
            <person name="Grigoriev I.V."/>
        </authorList>
    </citation>
    <scope>NUCLEOTIDE SEQUENCE [LARGE SCALE GENOMIC DNA]</scope>
    <source>
        <strain evidence="9">RSA 468</strain>
    </source>
</reference>
<evidence type="ECO:0000256" key="6">
    <source>
        <dbReference type="ARBA" id="ARBA00048612"/>
    </source>
</evidence>